<dbReference type="SUPFAM" id="SSF52540">
    <property type="entry name" value="P-loop containing nucleoside triphosphate hydrolases"/>
    <property type="match status" value="1"/>
</dbReference>
<dbReference type="PANTHER" id="PTHR45819">
    <property type="entry name" value="CENTAURIN-GAMMA-1A"/>
    <property type="match status" value="1"/>
</dbReference>
<dbReference type="PROSITE" id="PS51419">
    <property type="entry name" value="RAB"/>
    <property type="match status" value="1"/>
</dbReference>
<dbReference type="GO" id="GO:0005634">
    <property type="term" value="C:nucleus"/>
    <property type="evidence" value="ECO:0007669"/>
    <property type="project" value="TreeGrafter"/>
</dbReference>
<feature type="region of interest" description="Disordered" evidence="3">
    <location>
        <begin position="405"/>
        <end position="427"/>
    </location>
</feature>
<dbReference type="InterPro" id="IPR051282">
    <property type="entry name" value="Arf-GAP_GTPase_ANK_PH"/>
</dbReference>
<dbReference type="RefSeq" id="XP_025721151.1">
    <property type="nucleotide sequence ID" value="XM_025865366.1"/>
</dbReference>
<evidence type="ECO:0000256" key="1">
    <source>
        <dbReference type="ARBA" id="ARBA00022741"/>
    </source>
</evidence>
<reference key="1">
    <citation type="submission" date="2019-01" db="UniProtKB">
        <authorList>
            <consortium name="RefSeq"/>
        </authorList>
    </citation>
    <scope>IDENTIFICATION</scope>
</reference>
<dbReference type="GO" id="GO:0008270">
    <property type="term" value="F:zinc ion binding"/>
    <property type="evidence" value="ECO:0007669"/>
    <property type="project" value="UniProtKB-KW"/>
</dbReference>
<keyword evidence="1" id="KW-0547">Nucleotide-binding</keyword>
<sequence length="500" mass="54195">GGGGSGRSTPSPRRGLSALRKSFSFRLRRGQEIRRAESGLLPRARTRSDGDASSLGAFPSRRDLLLGAEAPRAAPEPGRPRTAAGLWRLLTSRFRRREPAPAEPLWSRRAAAAPGLLGAQSDSFVNSQEWTLSRSVPELKVGIVGNLSSGKSALVHRYLTGTYVQEESPEGGRFKKEIVVDGQSYLLLIRDEGGPPELQFAAWVDAVVFVFSLEDEISFQTVYNYFLRLCSFRNASEVPMVLVGTQDAISAANPRVIDDSRARKLSTDLKRCTYYETCATYGLNVERVFQDVAQKVVALRKKQQLAIGPCKSLPNSPSHSAVSAASIPAVHINQATNGGSSAFSDYSSSVPSTPSVSQRELRIETVAASSTPTPVRKQSKRRSNIFTVCALCAALAPARLPALARQGPAPSRGGGAGKSHRHWATGSPRQEDAIYTDTHRFSCETQCPPTLSPSSWDVAGPFWESRVRRRWQSHACSVAGVLVTHPLDVAIDVPSLPHDL</sequence>
<dbReference type="FunFam" id="3.40.50.300:FF:000178">
    <property type="entry name" value="Arf-GAP with GTPase, ANK repeat and PH domain-containing protein 1"/>
    <property type="match status" value="1"/>
</dbReference>
<protein>
    <submittedName>
        <fullName evidence="5">Arf-GAP with GTPase, ANK repeat and PH domain-containing protein 3-like</fullName>
    </submittedName>
</protein>
<evidence type="ECO:0000313" key="4">
    <source>
        <dbReference type="Proteomes" id="UP000286641"/>
    </source>
</evidence>
<organism evidence="4 5">
    <name type="scientific">Callorhinus ursinus</name>
    <name type="common">Northern fur seal</name>
    <dbReference type="NCBI Taxonomy" id="34884"/>
    <lineage>
        <taxon>Eukaryota</taxon>
        <taxon>Metazoa</taxon>
        <taxon>Chordata</taxon>
        <taxon>Craniata</taxon>
        <taxon>Vertebrata</taxon>
        <taxon>Euteleostomi</taxon>
        <taxon>Mammalia</taxon>
        <taxon>Eutheria</taxon>
        <taxon>Laurasiatheria</taxon>
        <taxon>Carnivora</taxon>
        <taxon>Caniformia</taxon>
        <taxon>Pinnipedia</taxon>
        <taxon>Otariidae</taxon>
        <taxon>Callorhinus</taxon>
    </lineage>
</organism>
<accession>A0A3Q7PYI0</accession>
<dbReference type="Proteomes" id="UP000286641">
    <property type="component" value="Unplaced"/>
</dbReference>
<dbReference type="SMART" id="SM00175">
    <property type="entry name" value="RAB"/>
    <property type="match status" value="1"/>
</dbReference>
<keyword evidence="2" id="KW-0863">Zinc-finger</keyword>
<keyword evidence="2" id="KW-0862">Zinc</keyword>
<keyword evidence="4" id="KW-1185">Reference proteome</keyword>
<evidence type="ECO:0000256" key="2">
    <source>
        <dbReference type="ARBA" id="ARBA00022771"/>
    </source>
</evidence>
<dbReference type="GeneID" id="112818155"/>
<dbReference type="InParanoid" id="A0A3Q7PYI0"/>
<gene>
    <name evidence="5" type="primary">LOC112818155</name>
</gene>
<dbReference type="InterPro" id="IPR027417">
    <property type="entry name" value="P-loop_NTPase"/>
</dbReference>
<dbReference type="Pfam" id="PF00071">
    <property type="entry name" value="Ras"/>
    <property type="match status" value="1"/>
</dbReference>
<feature type="non-terminal residue" evidence="5">
    <location>
        <position position="500"/>
    </location>
</feature>
<dbReference type="Gene3D" id="3.40.50.300">
    <property type="entry name" value="P-loop containing nucleotide triphosphate hydrolases"/>
    <property type="match status" value="1"/>
</dbReference>
<dbReference type="PRINTS" id="PR00449">
    <property type="entry name" value="RASTRNSFRMNG"/>
</dbReference>
<dbReference type="InterPro" id="IPR001806">
    <property type="entry name" value="Small_GTPase"/>
</dbReference>
<dbReference type="CDD" id="cd04103">
    <property type="entry name" value="Centaurin_gamma"/>
    <property type="match status" value="1"/>
</dbReference>
<evidence type="ECO:0000256" key="3">
    <source>
        <dbReference type="SAM" id="MobiDB-lite"/>
    </source>
</evidence>
<dbReference type="AlphaFoldDB" id="A0A3Q7PYI0"/>
<feature type="region of interest" description="Disordered" evidence="3">
    <location>
        <begin position="36"/>
        <end position="58"/>
    </location>
</feature>
<dbReference type="PANTHER" id="PTHR45819:SF2">
    <property type="entry name" value="ARF-GAP WITH GTPASE, ANK REPEAT AND PH DOMAIN-CONTAINING PROTEIN 3"/>
    <property type="match status" value="1"/>
</dbReference>
<dbReference type="PROSITE" id="PS51421">
    <property type="entry name" value="RAS"/>
    <property type="match status" value="1"/>
</dbReference>
<keyword evidence="2" id="KW-0479">Metal-binding</keyword>
<dbReference type="SMART" id="SM00173">
    <property type="entry name" value="RAS"/>
    <property type="match status" value="1"/>
</dbReference>
<feature type="non-terminal residue" evidence="5">
    <location>
        <position position="1"/>
    </location>
</feature>
<dbReference type="GO" id="GO:0003924">
    <property type="term" value="F:GTPase activity"/>
    <property type="evidence" value="ECO:0007669"/>
    <property type="project" value="InterPro"/>
</dbReference>
<dbReference type="GO" id="GO:0005096">
    <property type="term" value="F:GTPase activator activity"/>
    <property type="evidence" value="ECO:0007669"/>
    <property type="project" value="TreeGrafter"/>
</dbReference>
<proteinExistence type="predicted"/>
<dbReference type="GO" id="GO:0005525">
    <property type="term" value="F:GTP binding"/>
    <property type="evidence" value="ECO:0007669"/>
    <property type="project" value="InterPro"/>
</dbReference>
<evidence type="ECO:0000313" key="5">
    <source>
        <dbReference type="RefSeq" id="XP_025721151.1"/>
    </source>
</evidence>
<reference evidence="5" key="2">
    <citation type="submission" date="2025-08" db="UniProtKB">
        <authorList>
            <consortium name="RefSeq"/>
        </authorList>
    </citation>
    <scope>IDENTIFICATION</scope>
    <source>
        <tissue evidence="5">Blood</tissue>
    </source>
</reference>
<name>A0A3Q7PYI0_CALUR</name>